<sequence>IAFRRHTIRKTYHAVCYGTPKTADGVVDAPIDRHPRNRREMAVVREGRPARTLYKVEQEYEGTSMVSCHPVTGRTHQIRVHMAHIGHAIVGDPLYAGRQWRNLEDSRVQAACRSFPRQALHARRIAFEHPVTKEDVEFEAPLPPDLEELLETLRSSSD</sequence>
<comment type="caution">
    <text evidence="3">The sequence shown here is derived from an EMBL/GenBank/DDBJ whole genome shotgun (WGS) entry which is preliminary data.</text>
</comment>
<feature type="non-terminal residue" evidence="3">
    <location>
        <position position="1"/>
    </location>
</feature>
<dbReference type="PANTHER" id="PTHR21600:SF44">
    <property type="entry name" value="RIBOSOMAL LARGE SUBUNIT PSEUDOURIDINE SYNTHASE D"/>
    <property type="match status" value="1"/>
</dbReference>
<dbReference type="GO" id="GO:0009982">
    <property type="term" value="F:pseudouridine synthase activity"/>
    <property type="evidence" value="ECO:0007669"/>
    <property type="project" value="InterPro"/>
</dbReference>
<protein>
    <recommendedName>
        <fullName evidence="2">Pseudouridine synthase RsuA/RluA-like domain-containing protein</fullName>
    </recommendedName>
</protein>
<proteinExistence type="inferred from homology"/>
<dbReference type="InterPro" id="IPR020103">
    <property type="entry name" value="PsdUridine_synth_cat_dom_sf"/>
</dbReference>
<reference evidence="3" key="1">
    <citation type="journal article" date="2014" name="Front. Microbiol.">
        <title>High frequency of phylogenetically diverse reductive dehalogenase-homologous genes in deep subseafloor sedimentary metagenomes.</title>
        <authorList>
            <person name="Kawai M."/>
            <person name="Futagami T."/>
            <person name="Toyoda A."/>
            <person name="Takaki Y."/>
            <person name="Nishi S."/>
            <person name="Hori S."/>
            <person name="Arai W."/>
            <person name="Tsubouchi T."/>
            <person name="Morono Y."/>
            <person name="Uchiyama I."/>
            <person name="Ito T."/>
            <person name="Fujiyama A."/>
            <person name="Inagaki F."/>
            <person name="Takami H."/>
        </authorList>
    </citation>
    <scope>NUCLEOTIDE SEQUENCE</scope>
    <source>
        <strain evidence="3">Expedition CK06-06</strain>
    </source>
</reference>
<gene>
    <name evidence="3" type="ORF">S01H1_66342</name>
</gene>
<dbReference type="EMBL" id="BARS01043861">
    <property type="protein sequence ID" value="GAG30025.1"/>
    <property type="molecule type" value="Genomic_DNA"/>
</dbReference>
<dbReference type="GO" id="GO:0003723">
    <property type="term" value="F:RNA binding"/>
    <property type="evidence" value="ECO:0007669"/>
    <property type="project" value="InterPro"/>
</dbReference>
<name>X0WH89_9ZZZZ</name>
<dbReference type="InterPro" id="IPR006145">
    <property type="entry name" value="PsdUridine_synth_RsuA/RluA"/>
</dbReference>
<dbReference type="SUPFAM" id="SSF55120">
    <property type="entry name" value="Pseudouridine synthase"/>
    <property type="match status" value="1"/>
</dbReference>
<accession>X0WH89</accession>
<dbReference type="Pfam" id="PF00849">
    <property type="entry name" value="PseudoU_synth_2"/>
    <property type="match status" value="1"/>
</dbReference>
<comment type="similarity">
    <text evidence="1">Belongs to the pseudouridine synthase RluA family.</text>
</comment>
<evidence type="ECO:0000259" key="2">
    <source>
        <dbReference type="Pfam" id="PF00849"/>
    </source>
</evidence>
<feature type="domain" description="Pseudouridine synthase RsuA/RluA-like" evidence="2">
    <location>
        <begin position="3"/>
        <end position="84"/>
    </location>
</feature>
<dbReference type="GO" id="GO:0000455">
    <property type="term" value="P:enzyme-directed rRNA pseudouridine synthesis"/>
    <property type="evidence" value="ECO:0007669"/>
    <property type="project" value="TreeGrafter"/>
</dbReference>
<organism evidence="3">
    <name type="scientific">marine sediment metagenome</name>
    <dbReference type="NCBI Taxonomy" id="412755"/>
    <lineage>
        <taxon>unclassified sequences</taxon>
        <taxon>metagenomes</taxon>
        <taxon>ecological metagenomes</taxon>
    </lineage>
</organism>
<evidence type="ECO:0000313" key="3">
    <source>
        <dbReference type="EMBL" id="GAG30025.1"/>
    </source>
</evidence>
<dbReference type="Gene3D" id="3.30.2350.10">
    <property type="entry name" value="Pseudouridine synthase"/>
    <property type="match status" value="1"/>
</dbReference>
<dbReference type="CDD" id="cd02869">
    <property type="entry name" value="PseudoU_synth_RluA_like"/>
    <property type="match status" value="1"/>
</dbReference>
<dbReference type="InterPro" id="IPR050188">
    <property type="entry name" value="RluA_PseudoU_synthase"/>
</dbReference>
<dbReference type="PANTHER" id="PTHR21600">
    <property type="entry name" value="MITOCHONDRIAL RNA PSEUDOURIDINE SYNTHASE"/>
    <property type="match status" value="1"/>
</dbReference>
<evidence type="ECO:0000256" key="1">
    <source>
        <dbReference type="ARBA" id="ARBA00010876"/>
    </source>
</evidence>
<dbReference type="AlphaFoldDB" id="X0WH89"/>